<feature type="repeat" description="NHL" evidence="2">
    <location>
        <begin position="802"/>
        <end position="838"/>
    </location>
</feature>
<reference evidence="4" key="1">
    <citation type="submission" date="2021-02" db="EMBL/GenBank/DDBJ databases">
        <authorList>
            <person name="Nowell W R."/>
        </authorList>
    </citation>
    <scope>NUCLEOTIDE SEQUENCE</scope>
</reference>
<organism evidence="4 5">
    <name type="scientific">Adineta steineri</name>
    <dbReference type="NCBI Taxonomy" id="433720"/>
    <lineage>
        <taxon>Eukaryota</taxon>
        <taxon>Metazoa</taxon>
        <taxon>Spiralia</taxon>
        <taxon>Gnathifera</taxon>
        <taxon>Rotifera</taxon>
        <taxon>Eurotatoria</taxon>
        <taxon>Bdelloidea</taxon>
        <taxon>Adinetida</taxon>
        <taxon>Adinetidae</taxon>
        <taxon>Adineta</taxon>
    </lineage>
</organism>
<dbReference type="EMBL" id="CAJNON010000568">
    <property type="protein sequence ID" value="CAF1319171.1"/>
    <property type="molecule type" value="Genomic_DNA"/>
</dbReference>
<sequence length="976" mass="107736">MILIENFKLCLTLSIIGQLSGLSFNQPKFCPAATWNSLGTIFAAYDIIHGSPYSIFITTNNSIYVVAHAIPNIYIWLNSSVNLTMTITVPGLPLQSIFVQNDNELYVERGFLPTRNIEKWILNTNRSTVVMNNITPYPCYSIFIDIINNLYCSLDQRHTVVKNWLDDDDTTPMIVAGNGFPGSTSNTLTQPSGLFVDASLNLYVADFRNHRIQMFPQGELHGITVAGEKSINTTITLNYPTGITMDGDGYLYIVDQGNHRIVRGGSTGFRCILGCTTIGLAANELSLPRDMAFDSNGNIYVADWSYRRIQKFSYSKTSCDPITNVSLITSSRSPSFNQPKFCPAAAWNPFGSTFSALNIIRGPPHSIFITTNNSIYVVVQAIPNIYIWLNSSVNLTMTITVPGLPLQSIFVQNDNELYVERVTLSKRNIEKWMLYTNTSTPVMNVITPCYSIFIDIINNVYCSHDQQHKVVKNWLDDDDTTPMIAAGNGFPGSTSNTLIQPSGLFVDATLNLYVADFGNHRIQMFAQGESHGITVTGATSINITTILNYPTGVTMDGDGYLYIVDSYNGRIVRGGSTGFRCIIGCITLSLAGNQLSGPRGMAFDSNGNIYVADSRNGRIQKFAYAKVSCNPITNVSLLTSSRSPSFNQPKFCPAATWNSFGAVFSAKNIISGTPNSIFITTNNSIYVLAQGTPNIYIWLNSSVNLTMAITVPGLPLQSIFVQNDNELYIERGTLNKRTIEKWILNTNRSTPVMDIVAPCYSIFIDIVNNLYCSLNQYHMIMKNWLDDDDTTPMIVAGTGFAGPTSNTLNSPYGVFVDATLNLYVADFGNHRIQMFPQGESQGITVVGATSINITIRLLYPTGVTMDGDGYLYIVDSYNGRLVRGGSTGFRCILGCITSGSESYKLKRPRHMAFDSDGNIYVVDEGNQRIQKFSYPKLSCEPMTTITRTTSIPVVSHSTKALAGYLIQCLTFLMLYI</sequence>
<feature type="repeat" description="NHL" evidence="2">
    <location>
        <begin position="179"/>
        <end position="218"/>
    </location>
</feature>
<dbReference type="CDD" id="cd05819">
    <property type="entry name" value="NHL"/>
    <property type="match status" value="2"/>
</dbReference>
<dbReference type="InterPro" id="IPR050952">
    <property type="entry name" value="TRIM-NHL_E3_ligases"/>
</dbReference>
<feature type="chain" id="PRO_5032671400" description="NHL repeat containing protein-like protein" evidence="3">
    <location>
        <begin position="22"/>
        <end position="976"/>
    </location>
</feature>
<dbReference type="InterPro" id="IPR011042">
    <property type="entry name" value="6-blade_b-propeller_TolB-like"/>
</dbReference>
<evidence type="ECO:0000256" key="1">
    <source>
        <dbReference type="ARBA" id="ARBA00022737"/>
    </source>
</evidence>
<dbReference type="Proteomes" id="UP000663891">
    <property type="component" value="Unassembled WGS sequence"/>
</dbReference>
<comment type="caution">
    <text evidence="4">The sequence shown here is derived from an EMBL/GenBank/DDBJ whole genome shotgun (WGS) entry which is preliminary data.</text>
</comment>
<feature type="repeat" description="NHL" evidence="2">
    <location>
        <begin position="905"/>
        <end position="935"/>
    </location>
</feature>
<dbReference type="GO" id="GO:0008270">
    <property type="term" value="F:zinc ion binding"/>
    <property type="evidence" value="ECO:0007669"/>
    <property type="project" value="UniProtKB-KW"/>
</dbReference>
<gene>
    <name evidence="4" type="ORF">VCS650_LOCUS32039</name>
</gene>
<evidence type="ECO:0000256" key="2">
    <source>
        <dbReference type="PROSITE-ProRule" id="PRU00504"/>
    </source>
</evidence>
<dbReference type="InterPro" id="IPR000033">
    <property type="entry name" value="LDLR_classB_rpt"/>
</dbReference>
<dbReference type="PANTHER" id="PTHR24104">
    <property type="entry name" value="E3 UBIQUITIN-PROTEIN LIGASE NHLRC1-RELATED"/>
    <property type="match status" value="1"/>
</dbReference>
<dbReference type="SUPFAM" id="SSF101898">
    <property type="entry name" value="NHL repeat"/>
    <property type="match status" value="3"/>
</dbReference>
<evidence type="ECO:0000313" key="4">
    <source>
        <dbReference type="EMBL" id="CAF1319171.1"/>
    </source>
</evidence>
<evidence type="ECO:0000256" key="3">
    <source>
        <dbReference type="SAM" id="SignalP"/>
    </source>
</evidence>
<proteinExistence type="predicted"/>
<dbReference type="Gene3D" id="2.40.10.500">
    <property type="match status" value="2"/>
</dbReference>
<protein>
    <recommendedName>
        <fullName evidence="6">NHL repeat containing protein-like protein</fullName>
    </recommendedName>
</protein>
<dbReference type="Pfam" id="PF01436">
    <property type="entry name" value="NHL"/>
    <property type="match status" value="5"/>
</dbReference>
<dbReference type="Gene3D" id="2.120.10.30">
    <property type="entry name" value="TolB, C-terminal domain"/>
    <property type="match status" value="2"/>
</dbReference>
<name>A0A815EZR7_9BILA</name>
<feature type="repeat" description="NHL" evidence="2">
    <location>
        <begin position="500"/>
        <end position="528"/>
    </location>
</feature>
<dbReference type="InterPro" id="IPR001258">
    <property type="entry name" value="NHL_repeat"/>
</dbReference>
<feature type="repeat" description="NHL" evidence="2">
    <location>
        <begin position="284"/>
        <end position="315"/>
    </location>
</feature>
<evidence type="ECO:0000313" key="5">
    <source>
        <dbReference type="Proteomes" id="UP000663891"/>
    </source>
</evidence>
<feature type="signal peptide" evidence="3">
    <location>
        <begin position="1"/>
        <end position="21"/>
    </location>
</feature>
<accession>A0A815EZR7</accession>
<dbReference type="PANTHER" id="PTHR24104:SF25">
    <property type="entry name" value="PROTEIN LIN-41"/>
    <property type="match status" value="1"/>
</dbReference>
<keyword evidence="3" id="KW-0732">Signal</keyword>
<keyword evidence="1" id="KW-0677">Repeat</keyword>
<feature type="repeat" description="NHL" evidence="2">
    <location>
        <begin position="592"/>
        <end position="625"/>
    </location>
</feature>
<dbReference type="OrthoDB" id="10020332at2759"/>
<dbReference type="AlphaFoldDB" id="A0A815EZR7"/>
<dbReference type="PROSITE" id="PS51125">
    <property type="entry name" value="NHL"/>
    <property type="match status" value="6"/>
</dbReference>
<dbReference type="SMART" id="SM00135">
    <property type="entry name" value="LY"/>
    <property type="match status" value="4"/>
</dbReference>
<evidence type="ECO:0008006" key="6">
    <source>
        <dbReference type="Google" id="ProtNLM"/>
    </source>
</evidence>